<protein>
    <recommendedName>
        <fullName evidence="6">C2H2-type domain-containing protein</fullName>
    </recommendedName>
</protein>
<keyword evidence="3 5" id="KW-0863">Zinc-finger</keyword>
<dbReference type="EMBL" id="JABFTP020000083">
    <property type="protein sequence ID" value="KAL3276069.1"/>
    <property type="molecule type" value="Genomic_DNA"/>
</dbReference>
<dbReference type="SUPFAM" id="SSF57667">
    <property type="entry name" value="beta-beta-alpha zinc fingers"/>
    <property type="match status" value="3"/>
</dbReference>
<reference evidence="7 8" key="1">
    <citation type="journal article" date="2021" name="BMC Biol.">
        <title>Horizontally acquired antibacterial genes associated with adaptive radiation of ladybird beetles.</title>
        <authorList>
            <person name="Li H.S."/>
            <person name="Tang X.F."/>
            <person name="Huang Y.H."/>
            <person name="Xu Z.Y."/>
            <person name="Chen M.L."/>
            <person name="Du X.Y."/>
            <person name="Qiu B.Y."/>
            <person name="Chen P.T."/>
            <person name="Zhang W."/>
            <person name="Slipinski A."/>
            <person name="Escalona H.E."/>
            <person name="Waterhouse R.M."/>
            <person name="Zwick A."/>
            <person name="Pang H."/>
        </authorList>
    </citation>
    <scope>NUCLEOTIDE SEQUENCE [LARGE SCALE GENOMIC DNA]</scope>
    <source>
        <strain evidence="7">SYSU2018</strain>
    </source>
</reference>
<feature type="domain" description="C2H2-type" evidence="6">
    <location>
        <begin position="412"/>
        <end position="440"/>
    </location>
</feature>
<dbReference type="PANTHER" id="PTHR24403">
    <property type="entry name" value="ZINC FINGER PROTEIN"/>
    <property type="match status" value="1"/>
</dbReference>
<dbReference type="PROSITE" id="PS50157">
    <property type="entry name" value="ZINC_FINGER_C2H2_2"/>
    <property type="match status" value="5"/>
</dbReference>
<keyword evidence="4" id="KW-0862">Zinc</keyword>
<sequence length="453" mass="52744">MDFAKIEVESTEAFFQMNGRKILRKTDETGKNLNLECYKLENDRKLLIDDNKNEVIAPKIIIKLSERNENNIYTLDKEVITKAVIPKIEEFYEEENRHKLIDEDFLLSDENDTVCTKIEEEDKTIVHEFIGADGKVWDEKISLKVCVKKEDEEEVSTDRGEIFEENECTLCASPTSCKSPSCSHCISNQTPEKSDFEKYVNNVHRVIKLYKCSNCDYQNALEYDLQEYINKQHLDIKSYKCSNCKFEESTNDDFTKNLNGIQFVRSHKCSQCDYQSTKKSNLKQHIIRVHLGLKQYKCDQCDYKSAQKSHVNHHLNSVHLGIKEYKCNQCDHQATTKSDLNRHVNSVHLSIRNHKCVYCDYKANENSSLKKHINSVHLDIREHECNHCDYRATRKRTLKNHINSVHLGLKNHKCDQCDYSSSTTSGLRKHIKGVHLGIKRSQTTRNSKHVNTV</sequence>
<dbReference type="GO" id="GO:0008270">
    <property type="term" value="F:zinc ion binding"/>
    <property type="evidence" value="ECO:0007669"/>
    <property type="project" value="UniProtKB-KW"/>
</dbReference>
<dbReference type="SMART" id="SM00355">
    <property type="entry name" value="ZnF_C2H2"/>
    <property type="match status" value="7"/>
</dbReference>
<evidence type="ECO:0000256" key="5">
    <source>
        <dbReference type="PROSITE-ProRule" id="PRU00042"/>
    </source>
</evidence>
<dbReference type="Pfam" id="PF00096">
    <property type="entry name" value="zf-C2H2"/>
    <property type="match status" value="1"/>
</dbReference>
<evidence type="ECO:0000256" key="1">
    <source>
        <dbReference type="ARBA" id="ARBA00022723"/>
    </source>
</evidence>
<dbReference type="InterPro" id="IPR013087">
    <property type="entry name" value="Znf_C2H2_type"/>
</dbReference>
<evidence type="ECO:0000313" key="7">
    <source>
        <dbReference type="EMBL" id="KAL3276069.1"/>
    </source>
</evidence>
<feature type="domain" description="C2H2-type" evidence="6">
    <location>
        <begin position="296"/>
        <end position="324"/>
    </location>
</feature>
<dbReference type="Proteomes" id="UP001516400">
    <property type="component" value="Unassembled WGS sequence"/>
</dbReference>
<evidence type="ECO:0000256" key="4">
    <source>
        <dbReference type="ARBA" id="ARBA00022833"/>
    </source>
</evidence>
<dbReference type="Pfam" id="PF13909">
    <property type="entry name" value="zf-H2C2_5"/>
    <property type="match status" value="1"/>
</dbReference>
<dbReference type="AlphaFoldDB" id="A0ABD2NBW4"/>
<evidence type="ECO:0000259" key="6">
    <source>
        <dbReference type="PROSITE" id="PS50157"/>
    </source>
</evidence>
<accession>A0ABD2NBW4</accession>
<keyword evidence="2" id="KW-0677">Repeat</keyword>
<comment type="caution">
    <text evidence="7">The sequence shown here is derived from an EMBL/GenBank/DDBJ whole genome shotgun (WGS) entry which is preliminary data.</text>
</comment>
<evidence type="ECO:0000256" key="2">
    <source>
        <dbReference type="ARBA" id="ARBA00022737"/>
    </source>
</evidence>
<dbReference type="PANTHER" id="PTHR24403:SF67">
    <property type="entry name" value="FI01116P-RELATED"/>
    <property type="match status" value="1"/>
</dbReference>
<dbReference type="InterPro" id="IPR036236">
    <property type="entry name" value="Znf_C2H2_sf"/>
</dbReference>
<name>A0ABD2NBW4_9CUCU</name>
<keyword evidence="1" id="KW-0479">Metal-binding</keyword>
<dbReference type="InterPro" id="IPR050688">
    <property type="entry name" value="Zinc_finger/UBP_domain"/>
</dbReference>
<dbReference type="Gene3D" id="3.30.160.60">
    <property type="entry name" value="Classic Zinc Finger"/>
    <property type="match status" value="6"/>
</dbReference>
<feature type="domain" description="C2H2-type" evidence="6">
    <location>
        <begin position="267"/>
        <end position="295"/>
    </location>
</feature>
<gene>
    <name evidence="7" type="ORF">HHI36_020791</name>
</gene>
<evidence type="ECO:0000256" key="3">
    <source>
        <dbReference type="ARBA" id="ARBA00022771"/>
    </source>
</evidence>
<feature type="domain" description="C2H2-type" evidence="6">
    <location>
        <begin position="325"/>
        <end position="353"/>
    </location>
</feature>
<keyword evidence="8" id="KW-1185">Reference proteome</keyword>
<evidence type="ECO:0000313" key="8">
    <source>
        <dbReference type="Proteomes" id="UP001516400"/>
    </source>
</evidence>
<organism evidence="7 8">
    <name type="scientific">Cryptolaemus montrouzieri</name>
    <dbReference type="NCBI Taxonomy" id="559131"/>
    <lineage>
        <taxon>Eukaryota</taxon>
        <taxon>Metazoa</taxon>
        <taxon>Ecdysozoa</taxon>
        <taxon>Arthropoda</taxon>
        <taxon>Hexapoda</taxon>
        <taxon>Insecta</taxon>
        <taxon>Pterygota</taxon>
        <taxon>Neoptera</taxon>
        <taxon>Endopterygota</taxon>
        <taxon>Coleoptera</taxon>
        <taxon>Polyphaga</taxon>
        <taxon>Cucujiformia</taxon>
        <taxon>Coccinelloidea</taxon>
        <taxon>Coccinellidae</taxon>
        <taxon>Scymninae</taxon>
        <taxon>Scymnini</taxon>
        <taxon>Cryptolaemus</taxon>
    </lineage>
</organism>
<proteinExistence type="predicted"/>
<feature type="domain" description="C2H2-type" evidence="6">
    <location>
        <begin position="383"/>
        <end position="411"/>
    </location>
</feature>